<evidence type="ECO:0000313" key="3">
    <source>
        <dbReference type="Proteomes" id="UP000326950"/>
    </source>
</evidence>
<name>A0A5N6UF56_ASPTM</name>
<accession>A0A5N6UF56</accession>
<keyword evidence="1" id="KW-0812">Transmembrane</keyword>
<keyword evidence="1" id="KW-1133">Transmembrane helix</keyword>
<feature type="transmembrane region" description="Helical" evidence="1">
    <location>
        <begin position="12"/>
        <end position="32"/>
    </location>
</feature>
<evidence type="ECO:0000256" key="1">
    <source>
        <dbReference type="SAM" id="Phobius"/>
    </source>
</evidence>
<feature type="non-terminal residue" evidence="2">
    <location>
        <position position="59"/>
    </location>
</feature>
<dbReference type="Proteomes" id="UP000326950">
    <property type="component" value="Unassembled WGS sequence"/>
</dbReference>
<organism evidence="2 3">
    <name type="scientific">Aspergillus tamarii</name>
    <dbReference type="NCBI Taxonomy" id="41984"/>
    <lineage>
        <taxon>Eukaryota</taxon>
        <taxon>Fungi</taxon>
        <taxon>Dikarya</taxon>
        <taxon>Ascomycota</taxon>
        <taxon>Pezizomycotina</taxon>
        <taxon>Eurotiomycetes</taxon>
        <taxon>Eurotiomycetidae</taxon>
        <taxon>Eurotiales</taxon>
        <taxon>Aspergillaceae</taxon>
        <taxon>Aspergillus</taxon>
        <taxon>Aspergillus subgen. Circumdati</taxon>
    </lineage>
</organism>
<sequence>MLVRELAVFGRLLALVLMLDDLFFRFFAFYMFSSDDSYLYSSYSFVYWPILSIRSDPSS</sequence>
<keyword evidence="1" id="KW-0472">Membrane</keyword>
<proteinExistence type="predicted"/>
<protein>
    <submittedName>
        <fullName evidence="2">Uncharacterized protein</fullName>
    </submittedName>
</protein>
<dbReference type="EMBL" id="ML738732">
    <property type="protein sequence ID" value="KAE8157192.1"/>
    <property type="molecule type" value="Genomic_DNA"/>
</dbReference>
<dbReference type="AlphaFoldDB" id="A0A5N6UF56"/>
<evidence type="ECO:0000313" key="2">
    <source>
        <dbReference type="EMBL" id="KAE8157192.1"/>
    </source>
</evidence>
<reference evidence="2 3" key="1">
    <citation type="submission" date="2019-04" db="EMBL/GenBank/DDBJ databases">
        <title>Friends and foes A comparative genomics study of 23 Aspergillus species from section Flavi.</title>
        <authorList>
            <consortium name="DOE Joint Genome Institute"/>
            <person name="Kjaerbolling I."/>
            <person name="Vesth T."/>
            <person name="Frisvad J.C."/>
            <person name="Nybo J.L."/>
            <person name="Theobald S."/>
            <person name="Kildgaard S."/>
            <person name="Isbrandt T."/>
            <person name="Kuo A."/>
            <person name="Sato A."/>
            <person name="Lyhne E.K."/>
            <person name="Kogle M.E."/>
            <person name="Wiebenga A."/>
            <person name="Kun R.S."/>
            <person name="Lubbers R.J."/>
            <person name="Makela M.R."/>
            <person name="Barry K."/>
            <person name="Chovatia M."/>
            <person name="Clum A."/>
            <person name="Daum C."/>
            <person name="Haridas S."/>
            <person name="He G."/>
            <person name="LaButti K."/>
            <person name="Lipzen A."/>
            <person name="Mondo S."/>
            <person name="Riley R."/>
            <person name="Salamov A."/>
            <person name="Simmons B.A."/>
            <person name="Magnuson J.K."/>
            <person name="Henrissat B."/>
            <person name="Mortensen U.H."/>
            <person name="Larsen T.O."/>
            <person name="Devries R.P."/>
            <person name="Grigoriev I.V."/>
            <person name="Machida M."/>
            <person name="Baker S.E."/>
            <person name="Andersen M.R."/>
        </authorList>
    </citation>
    <scope>NUCLEOTIDE SEQUENCE [LARGE SCALE GENOMIC DNA]</scope>
    <source>
        <strain evidence="2 3">CBS 117626</strain>
    </source>
</reference>
<gene>
    <name evidence="2" type="ORF">BDV40DRAFT_279083</name>
</gene>
<keyword evidence="3" id="KW-1185">Reference proteome</keyword>